<gene>
    <name evidence="1" type="ORF">CALK_1505</name>
</gene>
<reference evidence="1 2" key="1">
    <citation type="journal article" date="2013" name="Environ. Microbiol.">
        <title>Genome analysis of Chitinivibrio alkaliphilus gen. nov., sp. nov., a novel extremely haloalkaliphilic anaerobic chitinolytic bacterium from the candidate phylum Termite Group 3.</title>
        <authorList>
            <person name="Sorokin D.Y."/>
            <person name="Gumerov V.M."/>
            <person name="Rakitin A.L."/>
            <person name="Beletsky A.V."/>
            <person name="Damste J.S."/>
            <person name="Muyzer G."/>
            <person name="Mardanov A.V."/>
            <person name="Ravin N.V."/>
        </authorList>
    </citation>
    <scope>NUCLEOTIDE SEQUENCE [LARGE SCALE GENOMIC DNA]</scope>
    <source>
        <strain evidence="1 2">ACht1</strain>
    </source>
</reference>
<dbReference type="Proteomes" id="UP000017148">
    <property type="component" value="Unassembled WGS sequence"/>
</dbReference>
<name>U7D7U2_9BACT</name>
<dbReference type="RefSeq" id="WP_022636960.1">
    <property type="nucleotide sequence ID" value="NZ_ASJR01000011.1"/>
</dbReference>
<accession>U7D7U2</accession>
<proteinExistence type="predicted"/>
<comment type="caution">
    <text evidence="1">The sequence shown here is derived from an EMBL/GenBank/DDBJ whole genome shotgun (WGS) entry which is preliminary data.</text>
</comment>
<evidence type="ECO:0000313" key="1">
    <source>
        <dbReference type="EMBL" id="ERP31641.1"/>
    </source>
</evidence>
<sequence>MRYRKKYSPYDIQYFSYEDEGKPRRERIISEDDILNLRILLHSKLSFEDFLQKI</sequence>
<organism evidence="1 2">
    <name type="scientific">Chitinivibrio alkaliphilus ACht1</name>
    <dbReference type="NCBI Taxonomy" id="1313304"/>
    <lineage>
        <taxon>Bacteria</taxon>
        <taxon>Pseudomonadati</taxon>
        <taxon>Fibrobacterota</taxon>
        <taxon>Chitinivibrionia</taxon>
        <taxon>Chitinivibrionales</taxon>
        <taxon>Chitinivibrionaceae</taxon>
        <taxon>Chitinivibrio</taxon>
    </lineage>
</organism>
<dbReference type="AlphaFoldDB" id="U7D7U2"/>
<dbReference type="STRING" id="1313304.CALK_1505"/>
<keyword evidence="2" id="KW-1185">Reference proteome</keyword>
<protein>
    <submittedName>
        <fullName evidence="1">Uncharacterized protein</fullName>
    </submittedName>
</protein>
<evidence type="ECO:0000313" key="2">
    <source>
        <dbReference type="Proteomes" id="UP000017148"/>
    </source>
</evidence>
<dbReference type="EMBL" id="ASJR01000011">
    <property type="protein sequence ID" value="ERP31641.1"/>
    <property type="molecule type" value="Genomic_DNA"/>
</dbReference>